<feature type="region of interest" description="Disordered" evidence="1">
    <location>
        <begin position="175"/>
        <end position="195"/>
    </location>
</feature>
<evidence type="ECO:0000313" key="4">
    <source>
        <dbReference type="Proteomes" id="UP000322873"/>
    </source>
</evidence>
<dbReference type="Gene3D" id="3.90.25.10">
    <property type="entry name" value="UDP-galactose 4-epimerase, domain 1"/>
    <property type="match status" value="1"/>
</dbReference>
<proteinExistence type="predicted"/>
<name>A0A5M9JIL2_MONFR</name>
<evidence type="ECO:0000313" key="3">
    <source>
        <dbReference type="EMBL" id="KAA8569294.1"/>
    </source>
</evidence>
<feature type="domain" description="NmrA-like" evidence="2">
    <location>
        <begin position="251"/>
        <end position="502"/>
    </location>
</feature>
<sequence length="601" mass="66942">MTKFSIDYAACPDFDLDLLQLKQTPSYSEYTQGLQENTNAESSLQILFPESICRTTFCYDNASAQVLGCTACSTRRHYIQESDNIEMGEHKPIRAPNAEQLKSPPDSSLQLIDPFSNPDIKPNFTDFELFDHQSDDYENYHDIWFSSSISDGNSKVDIENCRSLDEFNTPSSSEVSLSRSFSFPPPSSPTGSWSMRNPSTVSLPTIYRGDCIEALNSNGLLGVGQWTYETMIELDDPAMDVESELPLSRYTKMLALTGTTGKIGSAVLSGILENKLISPSELIICTSSNPFDPKFNTLRSQGVQIRSSNYDSPTSMVSAFTGATKLFLISTPQAHLDYNNAPYGQGREKQHFAAIDAARKAGVKQIVYASLAFGSDSKAGVMRAHLRTEEYLKGLTDIRWTILREGLYQESWPLYLGYFDTVGDERDEVVVAGNGGLSWVALRDLGVANAFLLADDTGKYDGKLFYLSPKKTATLADVLGIVSKIKGREIRLKIVGEKEYVDHYVEKGVEKEMLEWWSSSYTALDEGECEIQDGLLDELLDSAKVKQKAIGETVREMLVARDRFNAYGVKQEVADGTLYDHSTRRVSIILFQEQKKQAKTC</sequence>
<accession>A0A5M9JIL2</accession>
<evidence type="ECO:0000259" key="2">
    <source>
        <dbReference type="Pfam" id="PF05368"/>
    </source>
</evidence>
<dbReference type="Proteomes" id="UP000322873">
    <property type="component" value="Unassembled WGS sequence"/>
</dbReference>
<dbReference type="InterPro" id="IPR036291">
    <property type="entry name" value="NAD(P)-bd_dom_sf"/>
</dbReference>
<dbReference type="PANTHER" id="PTHR47129:SF1">
    <property type="entry name" value="NMRA-LIKE DOMAIN-CONTAINING PROTEIN"/>
    <property type="match status" value="1"/>
</dbReference>
<dbReference type="EMBL" id="VICG01000008">
    <property type="protein sequence ID" value="KAA8569294.1"/>
    <property type="molecule type" value="Genomic_DNA"/>
</dbReference>
<evidence type="ECO:0000256" key="1">
    <source>
        <dbReference type="SAM" id="MobiDB-lite"/>
    </source>
</evidence>
<protein>
    <recommendedName>
        <fullName evidence="2">NmrA-like domain-containing protein</fullName>
    </recommendedName>
</protein>
<reference evidence="3 4" key="1">
    <citation type="submission" date="2019-06" db="EMBL/GenBank/DDBJ databases">
        <title>Genome Sequence of the Brown Rot Fungal Pathogen Monilinia fructicola.</title>
        <authorList>
            <person name="De Miccolis Angelini R.M."/>
            <person name="Landi L."/>
            <person name="Abate D."/>
            <person name="Pollastro S."/>
            <person name="Romanazzi G."/>
            <person name="Faretra F."/>
        </authorList>
    </citation>
    <scope>NUCLEOTIDE SEQUENCE [LARGE SCALE GENOMIC DNA]</scope>
    <source>
        <strain evidence="3 4">Mfrc123</strain>
    </source>
</reference>
<dbReference type="Gene3D" id="3.40.50.720">
    <property type="entry name" value="NAD(P)-binding Rossmann-like Domain"/>
    <property type="match status" value="1"/>
</dbReference>
<gene>
    <name evidence="3" type="ORF">EYC84_000952</name>
</gene>
<dbReference type="InterPro" id="IPR008030">
    <property type="entry name" value="NmrA-like"/>
</dbReference>
<dbReference type="Pfam" id="PF05368">
    <property type="entry name" value="NmrA"/>
    <property type="match status" value="1"/>
</dbReference>
<dbReference type="PANTHER" id="PTHR47129">
    <property type="entry name" value="QUINONE OXIDOREDUCTASE 2"/>
    <property type="match status" value="1"/>
</dbReference>
<organism evidence="3 4">
    <name type="scientific">Monilinia fructicola</name>
    <name type="common">Brown rot fungus</name>
    <name type="synonym">Ciboria fructicola</name>
    <dbReference type="NCBI Taxonomy" id="38448"/>
    <lineage>
        <taxon>Eukaryota</taxon>
        <taxon>Fungi</taxon>
        <taxon>Dikarya</taxon>
        <taxon>Ascomycota</taxon>
        <taxon>Pezizomycotina</taxon>
        <taxon>Leotiomycetes</taxon>
        <taxon>Helotiales</taxon>
        <taxon>Sclerotiniaceae</taxon>
        <taxon>Monilinia</taxon>
    </lineage>
</organism>
<dbReference type="VEuPathDB" id="FungiDB:MFRU_004g01190"/>
<dbReference type="AlphaFoldDB" id="A0A5M9JIL2"/>
<comment type="caution">
    <text evidence="3">The sequence shown here is derived from an EMBL/GenBank/DDBJ whole genome shotgun (WGS) entry which is preliminary data.</text>
</comment>
<keyword evidence="4" id="KW-1185">Reference proteome</keyword>
<dbReference type="SUPFAM" id="SSF51735">
    <property type="entry name" value="NAD(P)-binding Rossmann-fold domains"/>
    <property type="match status" value="1"/>
</dbReference>
<dbReference type="InterPro" id="IPR052718">
    <property type="entry name" value="NmrA-type_oxidoreductase"/>
</dbReference>